<dbReference type="PANTHER" id="PTHR47331:SF2">
    <property type="match status" value="1"/>
</dbReference>
<proteinExistence type="predicted"/>
<sequence length="290" mass="32860">MPPMEDVRSQQSGENPDVVFCYSSGINISGSANPADLATRDSSVPTLNDAVPEERYCTLQSIIVPNHLPDDHSNILSVGGRLRHANLAYGHKHPILLPKRHILTDLIIRHYHEILLHAGTQLVQSCILEQYWIIGARDVIRHLIRKCVKCCKVKASVTNQMMSDLPSSRISPAPAFMRCEVDYAGPFQIKAIKATAGESETFSSNKFSYYKKQVFWDHFKGDHTHYHKSLLNVYAFKKQQGHDRTGRRFRRLGQNDVSRHCACVLKPSLLTTSRLKNSIISYGERYDNAM</sequence>
<accession>A0A8X6FT10</accession>
<keyword evidence="3" id="KW-1185">Reference proteome</keyword>
<dbReference type="OrthoDB" id="6425337at2759"/>
<gene>
    <name evidence="2" type="ORF">TNCT_586711</name>
</gene>
<dbReference type="AlphaFoldDB" id="A0A8X6FT10"/>
<protein>
    <submittedName>
        <fullName evidence="2">Integrase catalytic domain-containing protein</fullName>
    </submittedName>
</protein>
<organism evidence="2 3">
    <name type="scientific">Trichonephila clavata</name>
    <name type="common">Joro spider</name>
    <name type="synonym">Nephila clavata</name>
    <dbReference type="NCBI Taxonomy" id="2740835"/>
    <lineage>
        <taxon>Eukaryota</taxon>
        <taxon>Metazoa</taxon>
        <taxon>Ecdysozoa</taxon>
        <taxon>Arthropoda</taxon>
        <taxon>Chelicerata</taxon>
        <taxon>Arachnida</taxon>
        <taxon>Araneae</taxon>
        <taxon>Araneomorphae</taxon>
        <taxon>Entelegynae</taxon>
        <taxon>Araneoidea</taxon>
        <taxon>Nephilidae</taxon>
        <taxon>Trichonephila</taxon>
    </lineage>
</organism>
<feature type="domain" description="Integrase zinc-binding" evidence="1">
    <location>
        <begin position="103"/>
        <end position="155"/>
    </location>
</feature>
<dbReference type="InterPro" id="IPR041588">
    <property type="entry name" value="Integrase_H2C2"/>
</dbReference>
<evidence type="ECO:0000313" key="2">
    <source>
        <dbReference type="EMBL" id="GFQ87762.1"/>
    </source>
</evidence>
<dbReference type="Pfam" id="PF17921">
    <property type="entry name" value="Integrase_H2C2"/>
    <property type="match status" value="1"/>
</dbReference>
<evidence type="ECO:0000259" key="1">
    <source>
        <dbReference type="Pfam" id="PF17921"/>
    </source>
</evidence>
<reference evidence="2" key="1">
    <citation type="submission" date="2020-07" db="EMBL/GenBank/DDBJ databases">
        <title>Multicomponent nature underlies the extraordinary mechanical properties of spider dragline silk.</title>
        <authorList>
            <person name="Kono N."/>
            <person name="Nakamura H."/>
            <person name="Mori M."/>
            <person name="Yoshida Y."/>
            <person name="Ohtoshi R."/>
            <person name="Malay A.D."/>
            <person name="Moran D.A.P."/>
            <person name="Tomita M."/>
            <person name="Numata K."/>
            <person name="Arakawa K."/>
        </authorList>
    </citation>
    <scope>NUCLEOTIDE SEQUENCE</scope>
</reference>
<dbReference type="Proteomes" id="UP000887116">
    <property type="component" value="Unassembled WGS sequence"/>
</dbReference>
<name>A0A8X6FT10_TRICU</name>
<comment type="caution">
    <text evidence="2">The sequence shown here is derived from an EMBL/GenBank/DDBJ whole genome shotgun (WGS) entry which is preliminary data.</text>
</comment>
<evidence type="ECO:0000313" key="3">
    <source>
        <dbReference type="Proteomes" id="UP000887116"/>
    </source>
</evidence>
<dbReference type="EMBL" id="BMAO01033205">
    <property type="protein sequence ID" value="GFQ87762.1"/>
    <property type="molecule type" value="Genomic_DNA"/>
</dbReference>
<dbReference type="PANTHER" id="PTHR47331">
    <property type="entry name" value="PHD-TYPE DOMAIN-CONTAINING PROTEIN"/>
    <property type="match status" value="1"/>
</dbReference>